<dbReference type="GO" id="GO:0005829">
    <property type="term" value="C:cytosol"/>
    <property type="evidence" value="ECO:0007669"/>
    <property type="project" value="TreeGrafter"/>
</dbReference>
<protein>
    <recommendedName>
        <fullName evidence="5 9">Riboflavin synthase</fullName>
        <ecNumber evidence="4 9">2.5.1.9</ecNumber>
    </recommendedName>
</protein>
<dbReference type="Pfam" id="PF00677">
    <property type="entry name" value="Lum_binding"/>
    <property type="match status" value="2"/>
</dbReference>
<keyword evidence="8" id="KW-0677">Repeat</keyword>
<dbReference type="FunFam" id="2.40.30.20:FF:000003">
    <property type="entry name" value="Riboflavin synthase, alpha subunit"/>
    <property type="match status" value="1"/>
</dbReference>
<organism evidence="12 13">
    <name type="scientific">Candidatus Pantoea edessiphila</name>
    <dbReference type="NCBI Taxonomy" id="2044610"/>
    <lineage>
        <taxon>Bacteria</taxon>
        <taxon>Pseudomonadati</taxon>
        <taxon>Pseudomonadota</taxon>
        <taxon>Gammaproteobacteria</taxon>
        <taxon>Enterobacterales</taxon>
        <taxon>Erwiniaceae</taxon>
        <taxon>Pantoea</taxon>
    </lineage>
</organism>
<evidence type="ECO:0000256" key="3">
    <source>
        <dbReference type="ARBA" id="ARBA00004887"/>
    </source>
</evidence>
<evidence type="ECO:0000256" key="6">
    <source>
        <dbReference type="ARBA" id="ARBA00022619"/>
    </source>
</evidence>
<name>A0A2P5T2J4_9GAMM</name>
<dbReference type="Proteomes" id="UP000295937">
    <property type="component" value="Unassembled WGS sequence"/>
</dbReference>
<comment type="catalytic activity">
    <reaction evidence="1">
        <text>2 6,7-dimethyl-8-(1-D-ribityl)lumazine + H(+) = 5-amino-6-(D-ribitylamino)uracil + riboflavin</text>
        <dbReference type="Rhea" id="RHEA:20772"/>
        <dbReference type="ChEBI" id="CHEBI:15378"/>
        <dbReference type="ChEBI" id="CHEBI:15934"/>
        <dbReference type="ChEBI" id="CHEBI:57986"/>
        <dbReference type="ChEBI" id="CHEBI:58201"/>
        <dbReference type="EC" id="2.5.1.9"/>
    </reaction>
</comment>
<feature type="repeat" description="Lumazine-binding" evidence="10">
    <location>
        <begin position="98"/>
        <end position="195"/>
    </location>
</feature>
<dbReference type="InterPro" id="IPR017938">
    <property type="entry name" value="Riboflavin_synthase-like_b-brl"/>
</dbReference>
<proteinExistence type="predicted"/>
<dbReference type="GO" id="GO:0009231">
    <property type="term" value="P:riboflavin biosynthetic process"/>
    <property type="evidence" value="ECO:0007669"/>
    <property type="project" value="UniProtKB-UniPathway"/>
</dbReference>
<dbReference type="CDD" id="cd00402">
    <property type="entry name" value="Riboflavin_synthase_like"/>
    <property type="match status" value="1"/>
</dbReference>
<dbReference type="AlphaFoldDB" id="A0A2P5T2J4"/>
<feature type="domain" description="Lumazine-binding" evidence="11">
    <location>
        <begin position="98"/>
        <end position="195"/>
    </location>
</feature>
<dbReference type="GO" id="GO:0004746">
    <property type="term" value="F:riboflavin synthase activity"/>
    <property type="evidence" value="ECO:0007669"/>
    <property type="project" value="UniProtKB-UniRule"/>
</dbReference>
<evidence type="ECO:0000256" key="5">
    <source>
        <dbReference type="ARBA" id="ARBA00013950"/>
    </source>
</evidence>
<dbReference type="RefSeq" id="WP_136132236.1">
    <property type="nucleotide sequence ID" value="NZ_PDKR01000001.1"/>
</dbReference>
<gene>
    <name evidence="12" type="ORF">CRV09_00660</name>
</gene>
<evidence type="ECO:0000256" key="8">
    <source>
        <dbReference type="ARBA" id="ARBA00022737"/>
    </source>
</evidence>
<dbReference type="InterPro" id="IPR023366">
    <property type="entry name" value="ATP_synth_asu-like_sf"/>
</dbReference>
<accession>A0A2P5T2J4</accession>
<dbReference type="NCBIfam" id="TIGR00187">
    <property type="entry name" value="ribE"/>
    <property type="match status" value="1"/>
</dbReference>
<comment type="pathway">
    <text evidence="3">Cofactor biosynthesis; riboflavin biosynthesis; riboflavin from 2-hydroxy-3-oxobutyl phosphate and 5-amino-6-(D-ribitylamino)uracil: step 2/2.</text>
</comment>
<keyword evidence="7 12" id="KW-0808">Transferase</keyword>
<evidence type="ECO:0000256" key="9">
    <source>
        <dbReference type="NCBIfam" id="TIGR00187"/>
    </source>
</evidence>
<evidence type="ECO:0000256" key="1">
    <source>
        <dbReference type="ARBA" id="ARBA00000968"/>
    </source>
</evidence>
<evidence type="ECO:0000256" key="4">
    <source>
        <dbReference type="ARBA" id="ARBA00012827"/>
    </source>
</evidence>
<dbReference type="EC" id="2.5.1.9" evidence="4 9"/>
<dbReference type="UniPathway" id="UPA00275">
    <property type="reaction ID" value="UER00405"/>
</dbReference>
<sequence length="208" mass="23701">MFTGIVEGIAEIVSIEKKHFPYNYTIRFPKELIANLNLGASVMIDGCCLTVNNINDCFVSFALIMETLKVSNLDNLCEGDMVNIERAIKINHEIGGHLMSGHVMTTAEIYEVIKSDCNYVLWFKMINLKNMKYIFNKGFIGIDGISLTVGDVFDRNFCVFIIPETLKRTTIGRKRLGYFANIEIDLHTQVIVDTVERLIPLYKNNINY</sequence>
<comment type="function">
    <text evidence="2">Catalyzes the dismutation of two molecules of 6,7-dimethyl-8-ribityllumazine, resulting in the formation of riboflavin and 5-amino-6-(D-ribitylamino)uracil.</text>
</comment>
<evidence type="ECO:0000256" key="10">
    <source>
        <dbReference type="PROSITE-ProRule" id="PRU00524"/>
    </source>
</evidence>
<dbReference type="InterPro" id="IPR001783">
    <property type="entry name" value="Lumazine-bd"/>
</dbReference>
<dbReference type="EMBL" id="PDKR01000001">
    <property type="protein sequence ID" value="PPI88809.1"/>
    <property type="molecule type" value="Genomic_DNA"/>
</dbReference>
<dbReference type="SUPFAM" id="SSF63380">
    <property type="entry name" value="Riboflavin synthase domain-like"/>
    <property type="match status" value="2"/>
</dbReference>
<evidence type="ECO:0000259" key="11">
    <source>
        <dbReference type="PROSITE" id="PS51177"/>
    </source>
</evidence>
<dbReference type="NCBIfam" id="NF009566">
    <property type="entry name" value="PRK13020.1"/>
    <property type="match status" value="1"/>
</dbReference>
<keyword evidence="6" id="KW-0686">Riboflavin biosynthesis</keyword>
<dbReference type="PANTHER" id="PTHR21098">
    <property type="entry name" value="RIBOFLAVIN SYNTHASE ALPHA CHAIN"/>
    <property type="match status" value="1"/>
</dbReference>
<dbReference type="PANTHER" id="PTHR21098:SF0">
    <property type="entry name" value="RIBOFLAVIN SYNTHASE"/>
    <property type="match status" value="1"/>
</dbReference>
<evidence type="ECO:0000313" key="12">
    <source>
        <dbReference type="EMBL" id="PPI88809.1"/>
    </source>
</evidence>
<feature type="domain" description="Lumazine-binding" evidence="11">
    <location>
        <begin position="1"/>
        <end position="97"/>
    </location>
</feature>
<evidence type="ECO:0000313" key="13">
    <source>
        <dbReference type="Proteomes" id="UP000295937"/>
    </source>
</evidence>
<evidence type="ECO:0000256" key="2">
    <source>
        <dbReference type="ARBA" id="ARBA00002803"/>
    </source>
</evidence>
<comment type="caution">
    <text evidence="12">The sequence shown here is derived from an EMBL/GenBank/DDBJ whole genome shotgun (WGS) entry which is preliminary data.</text>
</comment>
<dbReference type="PIRSF" id="PIRSF000498">
    <property type="entry name" value="Riboflavin_syn_A"/>
    <property type="match status" value="1"/>
</dbReference>
<dbReference type="NCBIfam" id="NF006767">
    <property type="entry name" value="PRK09289.1"/>
    <property type="match status" value="1"/>
</dbReference>
<dbReference type="OrthoDB" id="9788537at2"/>
<reference evidence="12 13" key="1">
    <citation type="journal article" date="2018" name="Genome Biol. Evol.">
        <title>Cladogenesis and Genomic Streamlining in Extracellular Endosymbionts of Tropical Stink Bugs.</title>
        <authorList>
            <person name="Otero-Bravo A."/>
            <person name="Goffredi S."/>
            <person name="Sabree Z.L."/>
        </authorList>
    </citation>
    <scope>NUCLEOTIDE SEQUENCE [LARGE SCALE GENOMIC DNA]</scope>
    <source>
        <strain evidence="12 13">SoEO</strain>
    </source>
</reference>
<dbReference type="PROSITE" id="PS51177">
    <property type="entry name" value="LUMAZINE_BIND"/>
    <property type="match status" value="2"/>
</dbReference>
<feature type="repeat" description="Lumazine-binding" evidence="10">
    <location>
        <begin position="1"/>
        <end position="97"/>
    </location>
</feature>
<dbReference type="InterPro" id="IPR026017">
    <property type="entry name" value="Lumazine-bd_dom"/>
</dbReference>
<dbReference type="Gene3D" id="2.40.30.20">
    <property type="match status" value="2"/>
</dbReference>
<evidence type="ECO:0000256" key="7">
    <source>
        <dbReference type="ARBA" id="ARBA00022679"/>
    </source>
</evidence>